<evidence type="ECO:0000259" key="1">
    <source>
        <dbReference type="Pfam" id="PF20200"/>
    </source>
</evidence>
<feature type="domain" description="DUF6562" evidence="1">
    <location>
        <begin position="62"/>
        <end position="174"/>
    </location>
</feature>
<proteinExistence type="predicted"/>
<reference evidence="2" key="2">
    <citation type="submission" date="2021-04" db="EMBL/GenBank/DDBJ databases">
        <authorList>
            <person name="Gilroy R."/>
        </authorList>
    </citation>
    <scope>NUCLEOTIDE SEQUENCE</scope>
    <source>
        <strain evidence="2">Gambia16-554</strain>
    </source>
</reference>
<sequence length="272" mass="28700">MRKHIATSLLITAALTLSLTSCQREEVLSNGSLQDVSISVLVPDNQLVKSANDPGDASGINRCILEIYDSEGQLVGSRQYASVSAKSASFTASLVTGASYDFVFWADHVEDATSGLETDLYYNTADLTNITLSGDYDNNNDNRDAFYASKSQAAEADMSFTLTRPFGQVKVITTSGLDTDLSSGKVKVSFANAPSSFNAVEGTLGEGTAALAPADFTGFASLTGDTEGVRTLSFDYIFAVPESSGQTLVDITFETEGVTGLTEPIEATNVPV</sequence>
<dbReference type="AlphaFoldDB" id="A0A9D2GQX1"/>
<evidence type="ECO:0000313" key="3">
    <source>
        <dbReference type="Proteomes" id="UP000824115"/>
    </source>
</evidence>
<protein>
    <recommendedName>
        <fullName evidence="1">DUF6562 domain-containing protein</fullName>
    </recommendedName>
</protein>
<dbReference type="EMBL" id="DXAW01000102">
    <property type="protein sequence ID" value="HIZ86011.1"/>
    <property type="molecule type" value="Genomic_DNA"/>
</dbReference>
<gene>
    <name evidence="2" type="ORF">IAC04_05935</name>
</gene>
<comment type="caution">
    <text evidence="2">The sequence shown here is derived from an EMBL/GenBank/DDBJ whole genome shotgun (WGS) entry which is preliminary data.</text>
</comment>
<organism evidence="2 3">
    <name type="scientific">Candidatus Coprenecus stercoravium</name>
    <dbReference type="NCBI Taxonomy" id="2840735"/>
    <lineage>
        <taxon>Bacteria</taxon>
        <taxon>Pseudomonadati</taxon>
        <taxon>Bacteroidota</taxon>
        <taxon>Bacteroidia</taxon>
        <taxon>Bacteroidales</taxon>
        <taxon>Rikenellaceae</taxon>
        <taxon>Rikenellaceae incertae sedis</taxon>
        <taxon>Candidatus Coprenecus</taxon>
    </lineage>
</organism>
<feature type="non-terminal residue" evidence="2">
    <location>
        <position position="272"/>
    </location>
</feature>
<name>A0A9D2GQX1_9BACT</name>
<dbReference type="Pfam" id="PF20200">
    <property type="entry name" value="DUF6562"/>
    <property type="match status" value="1"/>
</dbReference>
<dbReference type="InterPro" id="IPR046692">
    <property type="entry name" value="DUF6562"/>
</dbReference>
<dbReference type="PROSITE" id="PS51257">
    <property type="entry name" value="PROKAR_LIPOPROTEIN"/>
    <property type="match status" value="1"/>
</dbReference>
<reference evidence="2" key="1">
    <citation type="journal article" date="2021" name="PeerJ">
        <title>Extensive microbial diversity within the chicken gut microbiome revealed by metagenomics and culture.</title>
        <authorList>
            <person name="Gilroy R."/>
            <person name="Ravi A."/>
            <person name="Getino M."/>
            <person name="Pursley I."/>
            <person name="Horton D.L."/>
            <person name="Alikhan N.F."/>
            <person name="Baker D."/>
            <person name="Gharbi K."/>
            <person name="Hall N."/>
            <person name="Watson M."/>
            <person name="Adriaenssens E.M."/>
            <person name="Foster-Nyarko E."/>
            <person name="Jarju S."/>
            <person name="Secka A."/>
            <person name="Antonio M."/>
            <person name="Oren A."/>
            <person name="Chaudhuri R.R."/>
            <person name="La Ragione R."/>
            <person name="Hildebrand F."/>
            <person name="Pallen M.J."/>
        </authorList>
    </citation>
    <scope>NUCLEOTIDE SEQUENCE</scope>
    <source>
        <strain evidence="2">Gambia16-554</strain>
    </source>
</reference>
<evidence type="ECO:0000313" key="2">
    <source>
        <dbReference type="EMBL" id="HIZ86011.1"/>
    </source>
</evidence>
<accession>A0A9D2GQX1</accession>
<dbReference type="Proteomes" id="UP000824115">
    <property type="component" value="Unassembled WGS sequence"/>
</dbReference>